<organism evidence="6 7">
    <name type="scientific">Nitratireductor mangrovi</name>
    <dbReference type="NCBI Taxonomy" id="2599600"/>
    <lineage>
        <taxon>Bacteria</taxon>
        <taxon>Pseudomonadati</taxon>
        <taxon>Pseudomonadota</taxon>
        <taxon>Alphaproteobacteria</taxon>
        <taxon>Hyphomicrobiales</taxon>
        <taxon>Phyllobacteriaceae</taxon>
        <taxon>Nitratireductor</taxon>
    </lineage>
</organism>
<dbReference type="Pfam" id="PF00126">
    <property type="entry name" value="HTH_1"/>
    <property type="match status" value="2"/>
</dbReference>
<keyword evidence="4" id="KW-0804">Transcription</keyword>
<evidence type="ECO:0000256" key="1">
    <source>
        <dbReference type="ARBA" id="ARBA00009437"/>
    </source>
</evidence>
<evidence type="ECO:0000256" key="3">
    <source>
        <dbReference type="ARBA" id="ARBA00023125"/>
    </source>
</evidence>
<feature type="domain" description="HTH lysR-type" evidence="5">
    <location>
        <begin position="94"/>
        <end position="150"/>
    </location>
</feature>
<feature type="domain" description="HTH lysR-type" evidence="5">
    <location>
        <begin position="4"/>
        <end position="61"/>
    </location>
</feature>
<keyword evidence="2" id="KW-0805">Transcription regulation</keyword>
<dbReference type="SUPFAM" id="SSF53850">
    <property type="entry name" value="Periplasmic binding protein-like II"/>
    <property type="match status" value="1"/>
</dbReference>
<dbReference type="InterPro" id="IPR036388">
    <property type="entry name" value="WH-like_DNA-bd_sf"/>
</dbReference>
<dbReference type="GO" id="GO:0000976">
    <property type="term" value="F:transcription cis-regulatory region binding"/>
    <property type="evidence" value="ECO:0007669"/>
    <property type="project" value="TreeGrafter"/>
</dbReference>
<evidence type="ECO:0000313" key="6">
    <source>
        <dbReference type="EMBL" id="QDZ02373.1"/>
    </source>
</evidence>
<reference evidence="6" key="1">
    <citation type="submission" date="2020-04" db="EMBL/GenBank/DDBJ databases">
        <title>Nitratireductor sp. nov. isolated from mangrove soil.</title>
        <authorList>
            <person name="Ye Y."/>
        </authorList>
    </citation>
    <scope>NUCLEOTIDE SEQUENCE</scope>
    <source>
        <strain evidence="6">SY7</strain>
    </source>
</reference>
<dbReference type="PROSITE" id="PS50931">
    <property type="entry name" value="HTH_LYSR"/>
    <property type="match status" value="2"/>
</dbReference>
<dbReference type="PANTHER" id="PTHR30126">
    <property type="entry name" value="HTH-TYPE TRANSCRIPTIONAL REGULATOR"/>
    <property type="match status" value="1"/>
</dbReference>
<evidence type="ECO:0000256" key="4">
    <source>
        <dbReference type="ARBA" id="ARBA00023163"/>
    </source>
</evidence>
<dbReference type="InterPro" id="IPR000847">
    <property type="entry name" value="LysR_HTH_N"/>
</dbReference>
<keyword evidence="3" id="KW-0238">DNA-binding</keyword>
<dbReference type="KEGG" id="niy:FQ775_19470"/>
<sequence>MISRNLRHFRVFLAVAELRKPTAAADRFLVSQPAVTQALAKLERQAGGALFERTRQGFFLTERGEVLNARLRRAMDRLDNSFAEVSPRLAVTATTAQLQALIAMAEARNFTLAARRLGVAQPTVHRAITQIELEATRSLFERTPFGMVATRPCRELAQAARLAFSEFDQIEADLADLDGREVGRIVVGSLPLSRSVVLPEAVARFLSARPKGRVTIIDGPYDDLLGSLRSGQIDFILGALRDPLPIDDVTQEPLFLDHLAILARPDHPLAAEHDIPLEVLVQHTWTVPRPGTPAREQFDALFEAQGMVLPDSVVECGSILLMRELLLRSDLLGCISGQQAEAEVRNGLLVSLRTRIDWPGRSIGLTYRRGWVPTKAQSLLLGAIRRATGERGSASRLIERHKKI</sequence>
<dbReference type="InterPro" id="IPR005119">
    <property type="entry name" value="LysR_subst-bd"/>
</dbReference>
<dbReference type="PRINTS" id="PR00039">
    <property type="entry name" value="HTHLYSR"/>
</dbReference>
<dbReference type="AlphaFoldDB" id="A0A5B8L3E3"/>
<accession>A0A5B8L3E3</accession>
<gene>
    <name evidence="6" type="ORF">FQ775_19470</name>
</gene>
<dbReference type="PANTHER" id="PTHR30126:SF98">
    <property type="entry name" value="HTH-TYPE TRANSCRIPTIONAL ACTIVATOR BAUR"/>
    <property type="match status" value="1"/>
</dbReference>
<dbReference type="Gene3D" id="1.10.10.10">
    <property type="entry name" value="Winged helix-like DNA-binding domain superfamily/Winged helix DNA-binding domain"/>
    <property type="match status" value="2"/>
</dbReference>
<dbReference type="OrthoDB" id="7840053at2"/>
<dbReference type="Pfam" id="PF03466">
    <property type="entry name" value="LysR_substrate"/>
    <property type="match status" value="1"/>
</dbReference>
<proteinExistence type="inferred from homology"/>
<dbReference type="InterPro" id="IPR036390">
    <property type="entry name" value="WH_DNA-bd_sf"/>
</dbReference>
<dbReference type="EMBL" id="CP042301">
    <property type="protein sequence ID" value="QDZ02373.1"/>
    <property type="molecule type" value="Genomic_DNA"/>
</dbReference>
<dbReference type="Proteomes" id="UP000321389">
    <property type="component" value="Chromosome"/>
</dbReference>
<protein>
    <submittedName>
        <fullName evidence="6">LysR family transcriptional regulator</fullName>
    </submittedName>
</protein>
<name>A0A5B8L3E3_9HYPH</name>
<dbReference type="Gene3D" id="3.40.190.10">
    <property type="entry name" value="Periplasmic binding protein-like II"/>
    <property type="match status" value="2"/>
</dbReference>
<evidence type="ECO:0000256" key="2">
    <source>
        <dbReference type="ARBA" id="ARBA00023015"/>
    </source>
</evidence>
<evidence type="ECO:0000259" key="5">
    <source>
        <dbReference type="PROSITE" id="PS50931"/>
    </source>
</evidence>
<comment type="similarity">
    <text evidence="1">Belongs to the LysR transcriptional regulatory family.</text>
</comment>
<keyword evidence="7" id="KW-1185">Reference proteome</keyword>
<dbReference type="GO" id="GO:0003700">
    <property type="term" value="F:DNA-binding transcription factor activity"/>
    <property type="evidence" value="ECO:0007669"/>
    <property type="project" value="InterPro"/>
</dbReference>
<dbReference type="SUPFAM" id="SSF46785">
    <property type="entry name" value="Winged helix' DNA-binding domain"/>
    <property type="match status" value="2"/>
</dbReference>
<dbReference type="RefSeq" id="WP_146301010.1">
    <property type="nucleotide sequence ID" value="NZ_CP042301.2"/>
</dbReference>
<evidence type="ECO:0000313" key="7">
    <source>
        <dbReference type="Proteomes" id="UP000321389"/>
    </source>
</evidence>